<evidence type="ECO:0000313" key="1">
    <source>
        <dbReference type="EMBL" id="KAJ8565290.1"/>
    </source>
</evidence>
<sequence length="110" mass="11904">MVEKPQVVSPLLEYVRHVEGDNVVSIDKGTGQDIGDSEGTSTAFDDVLEAPFEATPHVQNVAESSHARSAPDVAESEGLLVWGCCTHKVNKLSLMLDCQVKGLETFNLQH</sequence>
<accession>A0A9Q1MPI5</accession>
<comment type="caution">
    <text evidence="1">The sequence shown here is derived from an EMBL/GenBank/DDBJ whole genome shotgun (WGS) entry which is preliminary data.</text>
</comment>
<reference evidence="2" key="1">
    <citation type="journal article" date="2023" name="Proc. Natl. Acad. Sci. U.S.A.">
        <title>Genomic and structural basis for evolution of tropane alkaloid biosynthesis.</title>
        <authorList>
            <person name="Wanga Y.-J."/>
            <person name="Taina T."/>
            <person name="Yua J.-Y."/>
            <person name="Lia J."/>
            <person name="Xua B."/>
            <person name="Chenc J."/>
            <person name="D'Auriad J.C."/>
            <person name="Huanga J.-P."/>
            <person name="Huanga S.-X."/>
        </authorList>
    </citation>
    <scope>NUCLEOTIDE SEQUENCE [LARGE SCALE GENOMIC DNA]</scope>
    <source>
        <strain evidence="2">cv. KIB-2019</strain>
    </source>
</reference>
<gene>
    <name evidence="1" type="ORF">K7X08_007866</name>
</gene>
<keyword evidence="2" id="KW-1185">Reference proteome</keyword>
<name>A0A9Q1MPI5_9SOLA</name>
<dbReference type="EMBL" id="JAJAGQ010000004">
    <property type="protein sequence ID" value="KAJ8565290.1"/>
    <property type="molecule type" value="Genomic_DNA"/>
</dbReference>
<proteinExistence type="predicted"/>
<dbReference type="AlphaFoldDB" id="A0A9Q1MPI5"/>
<evidence type="ECO:0000313" key="2">
    <source>
        <dbReference type="Proteomes" id="UP001152561"/>
    </source>
</evidence>
<organism evidence="1 2">
    <name type="scientific">Anisodus acutangulus</name>
    <dbReference type="NCBI Taxonomy" id="402998"/>
    <lineage>
        <taxon>Eukaryota</taxon>
        <taxon>Viridiplantae</taxon>
        <taxon>Streptophyta</taxon>
        <taxon>Embryophyta</taxon>
        <taxon>Tracheophyta</taxon>
        <taxon>Spermatophyta</taxon>
        <taxon>Magnoliopsida</taxon>
        <taxon>eudicotyledons</taxon>
        <taxon>Gunneridae</taxon>
        <taxon>Pentapetalae</taxon>
        <taxon>asterids</taxon>
        <taxon>lamiids</taxon>
        <taxon>Solanales</taxon>
        <taxon>Solanaceae</taxon>
        <taxon>Solanoideae</taxon>
        <taxon>Hyoscyameae</taxon>
        <taxon>Anisodus</taxon>
    </lineage>
</organism>
<protein>
    <submittedName>
        <fullName evidence="1">Uncharacterized protein</fullName>
    </submittedName>
</protein>
<dbReference type="Proteomes" id="UP001152561">
    <property type="component" value="Unassembled WGS sequence"/>
</dbReference>